<evidence type="ECO:0000313" key="5">
    <source>
        <dbReference type="EMBL" id="GGX59471.1"/>
    </source>
</evidence>
<keyword evidence="3" id="KW-0378">Hydrolase</keyword>
<feature type="domain" description="4-O-methyl-glucuronoyl methylesterase-like" evidence="4">
    <location>
        <begin position="192"/>
        <end position="345"/>
    </location>
</feature>
<evidence type="ECO:0000313" key="6">
    <source>
        <dbReference type="Proteomes" id="UP000600865"/>
    </source>
</evidence>
<dbReference type="SUPFAM" id="SSF53474">
    <property type="entry name" value="alpha/beta-Hydrolases"/>
    <property type="match status" value="1"/>
</dbReference>
<organism evidence="5 6">
    <name type="scientific">Litorimonas cladophorae</name>
    <dbReference type="NCBI Taxonomy" id="1220491"/>
    <lineage>
        <taxon>Bacteria</taxon>
        <taxon>Pseudomonadati</taxon>
        <taxon>Pseudomonadota</taxon>
        <taxon>Alphaproteobacteria</taxon>
        <taxon>Maricaulales</taxon>
        <taxon>Robiginitomaculaceae</taxon>
    </lineage>
</organism>
<proteinExistence type="predicted"/>
<protein>
    <recommendedName>
        <fullName evidence="4">4-O-methyl-glucuronoyl methylesterase-like domain-containing protein</fullName>
    </recommendedName>
</protein>
<name>A0A918KG14_9PROT</name>
<dbReference type="RefSeq" id="WP_189581228.1">
    <property type="nucleotide sequence ID" value="NZ_BMYV01000001.1"/>
</dbReference>
<evidence type="ECO:0000259" key="4">
    <source>
        <dbReference type="Pfam" id="PF22244"/>
    </source>
</evidence>
<dbReference type="InterPro" id="IPR054579">
    <property type="entry name" value="GCE-like_dom"/>
</dbReference>
<dbReference type="Gene3D" id="3.40.50.1820">
    <property type="entry name" value="alpha/beta hydrolase"/>
    <property type="match status" value="1"/>
</dbReference>
<evidence type="ECO:0000256" key="2">
    <source>
        <dbReference type="ARBA" id="ARBA00022729"/>
    </source>
</evidence>
<reference evidence="5 6" key="1">
    <citation type="journal article" date="2014" name="Int. J. Syst. Evol. Microbiol.">
        <title>Complete genome sequence of Corynebacterium casei LMG S-19264T (=DSM 44701T), isolated from a smear-ripened cheese.</title>
        <authorList>
            <consortium name="US DOE Joint Genome Institute (JGI-PGF)"/>
            <person name="Walter F."/>
            <person name="Albersmeier A."/>
            <person name="Kalinowski J."/>
            <person name="Ruckert C."/>
        </authorList>
    </citation>
    <scope>NUCLEOTIDE SEQUENCE [LARGE SCALE GENOMIC DNA]</scope>
    <source>
        <strain evidence="5 6">KCTC 23968</strain>
    </source>
</reference>
<sequence length="397" mass="43571">MQKFSNIVRFLAFAVLLWLVIAMGSCAPARTILQQADLSPNRTASARLDNPPESFKQLETALYGPFTQPTVFDLSSSNILATDWLNGKATVEQRIYDVSHGQTPQAFEVIVVTPNASPDAPVIISQNFSPNRSVIAADEQSPLPGENENMGLLEPVFKFFFGRHIVEPPLENIIDRGYSFVAMHPPDYIADRSKKGTEELNLIFGERSDRPGALTIWATLSTALATELKQQNPDRPVIAYGHSRYGKTALLAAAYGQSIDAAVSHQSGTAGASLMRDKTGESIKDVVRGYPHWLSPAAAEYADTPRSLPTDAHALLAAISPKPILLGNARRDVWSDPEGAFRAAQWAAANTDQTFTSQRLDDFQPTDDIAFWTRTGTHGVVKEDWATFLDFLDAHFK</sequence>
<gene>
    <name evidence="5" type="ORF">GCM10011309_06520</name>
</gene>
<dbReference type="Pfam" id="PF22244">
    <property type="entry name" value="GCE_fung"/>
    <property type="match status" value="1"/>
</dbReference>
<dbReference type="GO" id="GO:0052689">
    <property type="term" value="F:carboxylic ester hydrolase activity"/>
    <property type="evidence" value="ECO:0007669"/>
    <property type="project" value="UniProtKB-KW"/>
</dbReference>
<dbReference type="EMBL" id="BMYV01000001">
    <property type="protein sequence ID" value="GGX59471.1"/>
    <property type="molecule type" value="Genomic_DNA"/>
</dbReference>
<dbReference type="InterPro" id="IPR029058">
    <property type="entry name" value="AB_hydrolase_fold"/>
</dbReference>
<keyword evidence="6" id="KW-1185">Reference proteome</keyword>
<evidence type="ECO:0000256" key="1">
    <source>
        <dbReference type="ARBA" id="ARBA00022487"/>
    </source>
</evidence>
<keyword evidence="1" id="KW-0719">Serine esterase</keyword>
<dbReference type="PROSITE" id="PS51257">
    <property type="entry name" value="PROKAR_LIPOPROTEIN"/>
    <property type="match status" value="1"/>
</dbReference>
<comment type="caution">
    <text evidence="5">The sequence shown here is derived from an EMBL/GenBank/DDBJ whole genome shotgun (WGS) entry which is preliminary data.</text>
</comment>
<dbReference type="AlphaFoldDB" id="A0A918KG14"/>
<accession>A0A918KG14</accession>
<keyword evidence="2" id="KW-0732">Signal</keyword>
<dbReference type="Proteomes" id="UP000600865">
    <property type="component" value="Unassembled WGS sequence"/>
</dbReference>
<evidence type="ECO:0000256" key="3">
    <source>
        <dbReference type="ARBA" id="ARBA00022801"/>
    </source>
</evidence>